<dbReference type="RefSeq" id="XP_015521855.2">
    <property type="nucleotide sequence ID" value="XM_015666369.2"/>
</dbReference>
<evidence type="ECO:0000256" key="12">
    <source>
        <dbReference type="ARBA" id="ARBA00023273"/>
    </source>
</evidence>
<dbReference type="GO" id="GO:0005634">
    <property type="term" value="C:nucleus"/>
    <property type="evidence" value="ECO:0007669"/>
    <property type="project" value="UniProtKB-SubCell"/>
</dbReference>
<evidence type="ECO:0000256" key="14">
    <source>
        <dbReference type="SAM" id="Coils"/>
    </source>
</evidence>
<dbReference type="GO" id="GO:0031514">
    <property type="term" value="C:motile cilium"/>
    <property type="evidence" value="ECO:0007669"/>
    <property type="project" value="TreeGrafter"/>
</dbReference>
<feature type="coiled-coil region" evidence="14">
    <location>
        <begin position="97"/>
        <end position="124"/>
    </location>
</feature>
<protein>
    <recommendedName>
        <fullName evidence="4">Meiosis-specific nuclear structural protein 1</fullName>
    </recommendedName>
</protein>
<evidence type="ECO:0000256" key="10">
    <source>
        <dbReference type="ARBA" id="ARBA00023242"/>
    </source>
</evidence>
<sequence>MDKALKAKEKADAAQKEVDEINQRNFQAMIEQCRVNIGKKGEQMDFMSRLHRERNEAILEEKLLRAQEAAEILPKEVEERQIRAEELVRLRNDEIRALKHRQVIRDQNIELKELESQLKSSYAAKSAQVQLREREAIRADEKYREYQTSVMRSRWYNDDAFDQHLAAVERDKNMRYRNALQDQLVVNETMRRQRTEEWHRERKIVEQISEVLRNEDVDTASEKKEKTARIQAEREAFFRAMKTWKSKEREALLDEFSRQAKIIAKKEAEEKNRAVVKAGKSDVREEIMERAARRMLDDETRRNEKEDIVNELFDEEWNSKVAMELKDAAARKEAVKRELLADMERQKVLVSESRAKSLAVDAAFGKYLVEQSEAADKKESEKSDERRRRGLQYGRDLKTVRDEQRALHAEEVLLTQAIQRQDDQREVERLKEVSLERSKILYEHAPNLKGFLKAGTLRTEDLEYMKMQQCSSN</sequence>
<evidence type="ECO:0000313" key="16">
    <source>
        <dbReference type="Proteomes" id="UP000829291"/>
    </source>
</evidence>
<dbReference type="InterPro" id="IPR043597">
    <property type="entry name" value="TPH_dom"/>
</dbReference>
<comment type="subcellular location">
    <subcellularLocation>
        <location evidence="2">Cytoplasm</location>
        <location evidence="2">Cytoskeleton</location>
        <location evidence="2">Flagellum axoneme</location>
    </subcellularLocation>
    <subcellularLocation>
        <location evidence="1">Nucleus</location>
    </subcellularLocation>
</comment>
<keyword evidence="7 14" id="KW-0175">Coiled coil</keyword>
<gene>
    <name evidence="17" type="primary">LOC107225788</name>
</gene>
<comment type="function">
    <text evidence="13">Microtubule inner protein (MIP) part of the dynein-decorated doublet microtubules (DMTs) in cilia axoneme, which is required for motile cilia beating. May play a role in the control of meiotic division and germ cell differentiation through regulation of pairing and recombination during meiosis. Required for sperm flagella assembly. May play a role in the assembly and function of the outer dynein arm-docking complex (ODA-DC). ODA-DC mediates outer dynein arms (ODA) binding onto the axonemal doublet microtubules.</text>
</comment>
<dbReference type="PANTHER" id="PTHR19265:SF0">
    <property type="entry name" value="MEIOSIS-SPECIFIC NUCLEAR STRUCTURAL PROTEIN 1"/>
    <property type="match status" value="1"/>
</dbReference>
<evidence type="ECO:0000256" key="13">
    <source>
        <dbReference type="ARBA" id="ARBA00046114"/>
    </source>
</evidence>
<keyword evidence="10" id="KW-0539">Nucleus</keyword>
<evidence type="ECO:0000256" key="9">
    <source>
        <dbReference type="ARBA" id="ARBA00023212"/>
    </source>
</evidence>
<dbReference type="GO" id="GO:0051321">
    <property type="term" value="P:meiotic cell cycle"/>
    <property type="evidence" value="ECO:0007669"/>
    <property type="project" value="UniProtKB-KW"/>
</dbReference>
<dbReference type="GeneID" id="107225788"/>
<dbReference type="GO" id="GO:0044782">
    <property type="term" value="P:cilium organization"/>
    <property type="evidence" value="ECO:0007669"/>
    <property type="project" value="TreeGrafter"/>
</dbReference>
<dbReference type="InterPro" id="IPR026504">
    <property type="entry name" value="MNS1"/>
</dbReference>
<name>A0A6J0C600_NEOLC</name>
<keyword evidence="6" id="KW-0282">Flagellum</keyword>
<evidence type="ECO:0000256" key="3">
    <source>
        <dbReference type="ARBA" id="ARBA00009158"/>
    </source>
</evidence>
<dbReference type="PANTHER" id="PTHR19265">
    <property type="entry name" value="MEIOSIS-SPECIFIC NUCLEAR STRUCTURAL PROTEIN 1"/>
    <property type="match status" value="1"/>
</dbReference>
<evidence type="ECO:0000256" key="4">
    <source>
        <dbReference type="ARBA" id="ARBA00014813"/>
    </source>
</evidence>
<dbReference type="Proteomes" id="UP000829291">
    <property type="component" value="Chromosome 3"/>
</dbReference>
<evidence type="ECO:0000256" key="6">
    <source>
        <dbReference type="ARBA" id="ARBA00022846"/>
    </source>
</evidence>
<organism evidence="17">
    <name type="scientific">Neodiprion lecontei</name>
    <name type="common">Redheaded pine sawfly</name>
    <dbReference type="NCBI Taxonomy" id="441921"/>
    <lineage>
        <taxon>Eukaryota</taxon>
        <taxon>Metazoa</taxon>
        <taxon>Ecdysozoa</taxon>
        <taxon>Arthropoda</taxon>
        <taxon>Hexapoda</taxon>
        <taxon>Insecta</taxon>
        <taxon>Pterygota</taxon>
        <taxon>Neoptera</taxon>
        <taxon>Endopterygota</taxon>
        <taxon>Hymenoptera</taxon>
        <taxon>Tenthredinoidea</taxon>
        <taxon>Diprionidae</taxon>
        <taxon>Diprioninae</taxon>
        <taxon>Neodiprion</taxon>
    </lineage>
</organism>
<accession>A0A6J0C600</accession>
<evidence type="ECO:0000256" key="5">
    <source>
        <dbReference type="ARBA" id="ARBA00022490"/>
    </source>
</evidence>
<dbReference type="FunCoup" id="A0A6J0C600">
    <property type="interactions" value="6"/>
</dbReference>
<proteinExistence type="inferred from homology"/>
<evidence type="ECO:0000256" key="2">
    <source>
        <dbReference type="ARBA" id="ARBA00004611"/>
    </source>
</evidence>
<keyword evidence="12" id="KW-0966">Cell projection</keyword>
<evidence type="ECO:0000256" key="1">
    <source>
        <dbReference type="ARBA" id="ARBA00004123"/>
    </source>
</evidence>
<evidence type="ECO:0000259" key="15">
    <source>
        <dbReference type="Pfam" id="PF13868"/>
    </source>
</evidence>
<dbReference type="OrthoDB" id="197839at2759"/>
<dbReference type="Pfam" id="PF13868">
    <property type="entry name" value="TPH"/>
    <property type="match status" value="1"/>
</dbReference>
<keyword evidence="5" id="KW-0963">Cytoplasm</keyword>
<reference evidence="17" key="1">
    <citation type="submission" date="2025-08" db="UniProtKB">
        <authorList>
            <consortium name="RefSeq"/>
        </authorList>
    </citation>
    <scope>IDENTIFICATION</scope>
    <source>
        <tissue evidence="17">Thorax and Abdomen</tissue>
    </source>
</reference>
<dbReference type="KEGG" id="nlo:107225788"/>
<comment type="similarity">
    <text evidence="3">Belongs to the MNS1 family.</text>
</comment>
<keyword evidence="9" id="KW-0206">Cytoskeleton</keyword>
<keyword evidence="11" id="KW-0469">Meiosis</keyword>
<keyword evidence="16" id="KW-1185">Reference proteome</keyword>
<dbReference type="InParanoid" id="A0A6J0C600"/>
<feature type="domain" description="Trichohyalin-plectin-homology" evidence="15">
    <location>
        <begin position="104"/>
        <end position="453"/>
    </location>
</feature>
<feature type="coiled-coil region" evidence="14">
    <location>
        <begin position="4"/>
        <end position="31"/>
    </location>
</feature>
<evidence type="ECO:0000256" key="8">
    <source>
        <dbReference type="ARBA" id="ARBA00023069"/>
    </source>
</evidence>
<evidence type="ECO:0000313" key="17">
    <source>
        <dbReference type="RefSeq" id="XP_015521855.2"/>
    </source>
</evidence>
<evidence type="ECO:0000256" key="11">
    <source>
        <dbReference type="ARBA" id="ARBA00023254"/>
    </source>
</evidence>
<evidence type="ECO:0000256" key="7">
    <source>
        <dbReference type="ARBA" id="ARBA00023054"/>
    </source>
</evidence>
<keyword evidence="8" id="KW-0969">Cilium</keyword>
<dbReference type="AlphaFoldDB" id="A0A6J0C600"/>